<name>A0A7V0Z6N8_UNCW3</name>
<feature type="transmembrane region" description="Helical" evidence="1">
    <location>
        <begin position="119"/>
        <end position="139"/>
    </location>
</feature>
<proteinExistence type="predicted"/>
<dbReference type="AlphaFoldDB" id="A0A7V0Z6N8"/>
<comment type="caution">
    <text evidence="2">The sequence shown here is derived from an EMBL/GenBank/DDBJ whole genome shotgun (WGS) entry which is preliminary data.</text>
</comment>
<keyword evidence="1" id="KW-0812">Transmembrane</keyword>
<organism evidence="2">
    <name type="scientific">candidate division WOR-3 bacterium</name>
    <dbReference type="NCBI Taxonomy" id="2052148"/>
    <lineage>
        <taxon>Bacteria</taxon>
        <taxon>Bacteria division WOR-3</taxon>
    </lineage>
</organism>
<keyword evidence="1" id="KW-0472">Membrane</keyword>
<feature type="transmembrane region" description="Helical" evidence="1">
    <location>
        <begin position="12"/>
        <end position="34"/>
    </location>
</feature>
<evidence type="ECO:0000313" key="2">
    <source>
        <dbReference type="EMBL" id="HDY59605.1"/>
    </source>
</evidence>
<gene>
    <name evidence="2" type="ORF">ENP86_08660</name>
</gene>
<feature type="transmembrane region" description="Helical" evidence="1">
    <location>
        <begin position="151"/>
        <end position="168"/>
    </location>
</feature>
<evidence type="ECO:0008006" key="3">
    <source>
        <dbReference type="Google" id="ProtNLM"/>
    </source>
</evidence>
<dbReference type="EMBL" id="DSKY01000021">
    <property type="protein sequence ID" value="HDY59605.1"/>
    <property type="molecule type" value="Genomic_DNA"/>
</dbReference>
<evidence type="ECO:0000256" key="1">
    <source>
        <dbReference type="SAM" id="Phobius"/>
    </source>
</evidence>
<reference evidence="2" key="1">
    <citation type="journal article" date="2020" name="mSystems">
        <title>Genome- and Community-Level Interaction Insights into Carbon Utilization and Element Cycling Functions of Hydrothermarchaeota in Hydrothermal Sediment.</title>
        <authorList>
            <person name="Zhou Z."/>
            <person name="Liu Y."/>
            <person name="Xu W."/>
            <person name="Pan J."/>
            <person name="Luo Z.H."/>
            <person name="Li M."/>
        </authorList>
    </citation>
    <scope>NUCLEOTIDE SEQUENCE [LARGE SCALE GENOMIC DNA]</scope>
    <source>
        <strain evidence="2">SpSt-258</strain>
    </source>
</reference>
<protein>
    <recommendedName>
        <fullName evidence="3">O-antigen ligase domain-containing protein</fullName>
    </recommendedName>
</protein>
<sequence>MGIRFFLMRTRISGKGLDIFLMLILMVLVSSYIFPSINIKLKTTLERHQLIIQNQDKYGAFGMTGRVEEMIAFLAQMSLTELIIGRGAGGHWYRAVLYDMTKESDILANLQEPDLHSPYGTIILKGGLILLFFYTFIVLHLSLKSLKANSLVAKSLAWICITTLVLWIGGGIPWSYYPAGFFWVVSLSILRHQPLKNRITPIPG</sequence>
<accession>A0A7V0Z6N8</accession>
<keyword evidence="1" id="KW-1133">Transmembrane helix</keyword>